<dbReference type="InterPro" id="IPR029526">
    <property type="entry name" value="PGBD"/>
</dbReference>
<dbReference type="VEuPathDB" id="FungiDB:PC110_g10569"/>
<organism evidence="2 3">
    <name type="scientific">Phytophthora cactorum</name>
    <dbReference type="NCBI Taxonomy" id="29920"/>
    <lineage>
        <taxon>Eukaryota</taxon>
        <taxon>Sar</taxon>
        <taxon>Stramenopiles</taxon>
        <taxon>Oomycota</taxon>
        <taxon>Peronosporomycetes</taxon>
        <taxon>Peronosporales</taxon>
        <taxon>Peronosporaceae</taxon>
        <taxon>Phytophthora</taxon>
    </lineage>
</organism>
<dbReference type="Proteomes" id="UP000251314">
    <property type="component" value="Unassembled WGS sequence"/>
</dbReference>
<dbReference type="AlphaFoldDB" id="A0A329S838"/>
<dbReference type="PANTHER" id="PTHR46599">
    <property type="entry name" value="PIGGYBAC TRANSPOSABLE ELEMENT-DERIVED PROTEIN 4"/>
    <property type="match status" value="1"/>
</dbReference>
<dbReference type="OrthoDB" id="121297at2759"/>
<evidence type="ECO:0000313" key="3">
    <source>
        <dbReference type="Proteomes" id="UP000251314"/>
    </source>
</evidence>
<sequence>MIHITELEIYCSVGTEGKENVGSKAVVRNISKVLRGQPAKTLVVTDSYYSSAALSLTLLELGFYHVGTVRSNWKGWCREIQYTQNKKPLNKPRGQYRIVQAKVYSELAALSWMDSRPVNMLSTGCSTEPTVVNRREENGSITVSPCPHEVVDYANGMGFYDQLRLHHYLIQNCINLTKY</sequence>
<dbReference type="PANTHER" id="PTHR46599:SF3">
    <property type="entry name" value="PIGGYBAC TRANSPOSABLE ELEMENT-DERIVED PROTEIN 4"/>
    <property type="match status" value="1"/>
</dbReference>
<dbReference type="EMBL" id="MJFZ01000251">
    <property type="protein sequence ID" value="RAW33083.1"/>
    <property type="molecule type" value="Genomic_DNA"/>
</dbReference>
<dbReference type="STRING" id="29920.A0A329S838"/>
<feature type="domain" description="PiggyBac transposable element-derived protein" evidence="1">
    <location>
        <begin position="7"/>
        <end position="166"/>
    </location>
</feature>
<protein>
    <recommendedName>
        <fullName evidence="1">PiggyBac transposable element-derived protein domain-containing protein</fullName>
    </recommendedName>
</protein>
<comment type="caution">
    <text evidence="2">The sequence shown here is derived from an EMBL/GenBank/DDBJ whole genome shotgun (WGS) entry which is preliminary data.</text>
</comment>
<proteinExistence type="predicted"/>
<reference evidence="2 3" key="1">
    <citation type="submission" date="2018-01" db="EMBL/GenBank/DDBJ databases">
        <title>Draft genome of the strawberry crown rot pathogen Phytophthora cactorum.</title>
        <authorList>
            <person name="Armitage A.D."/>
            <person name="Lysoe E."/>
            <person name="Nellist C.F."/>
            <person name="Harrison R.J."/>
            <person name="Brurberg M.B."/>
        </authorList>
    </citation>
    <scope>NUCLEOTIDE SEQUENCE [LARGE SCALE GENOMIC DNA]</scope>
    <source>
        <strain evidence="2 3">10300</strain>
    </source>
</reference>
<gene>
    <name evidence="2" type="ORF">PC110_g10569</name>
</gene>
<evidence type="ECO:0000313" key="2">
    <source>
        <dbReference type="EMBL" id="RAW33083.1"/>
    </source>
</evidence>
<name>A0A329S838_9STRA</name>
<evidence type="ECO:0000259" key="1">
    <source>
        <dbReference type="Pfam" id="PF13843"/>
    </source>
</evidence>
<accession>A0A329S838</accession>
<dbReference type="Pfam" id="PF13843">
    <property type="entry name" value="DDE_Tnp_1_7"/>
    <property type="match status" value="1"/>
</dbReference>
<keyword evidence="3" id="KW-1185">Reference proteome</keyword>